<name>A0A8J7RMA0_9BACT</name>
<evidence type="ECO:0000256" key="2">
    <source>
        <dbReference type="SAM" id="MobiDB-lite"/>
    </source>
</evidence>
<dbReference type="EMBL" id="JAFIDN010000011">
    <property type="protein sequence ID" value="MBP3193530.1"/>
    <property type="molecule type" value="Genomic_DNA"/>
</dbReference>
<dbReference type="Gene3D" id="3.40.1620.10">
    <property type="entry name" value="YefM-like domain"/>
    <property type="match status" value="1"/>
</dbReference>
<sequence length="72" mass="8107">MKNHTISVTEFKAKCLDIERRVHDEEVSYTITKRDEIVAILQPVEKAQGHENPLKGSVVNEGDLISPKPPAR</sequence>
<gene>
    <name evidence="3" type="ORF">NATSA_12715</name>
</gene>
<dbReference type="Proteomes" id="UP000673975">
    <property type="component" value="Unassembled WGS sequence"/>
</dbReference>
<evidence type="ECO:0000256" key="1">
    <source>
        <dbReference type="ARBA" id="ARBA00009981"/>
    </source>
</evidence>
<keyword evidence="4" id="KW-1185">Reference proteome</keyword>
<reference evidence="3" key="1">
    <citation type="submission" date="2021-02" db="EMBL/GenBank/DDBJ databases">
        <title>Natronogracilivirga saccharolytica gen. nov. sp. nov. a new anaerobic, haloalkiliphilic carbohydrate-fermenting bacterium from soda lake and proposing of Cyclonatronumiaceae fam. nov. in the phylum Balneolaeota.</title>
        <authorList>
            <person name="Zhilina T.N."/>
            <person name="Sorokin D.Y."/>
            <person name="Zavarzina D.G."/>
            <person name="Toshchakov S.V."/>
            <person name="Kublanov I.V."/>
        </authorList>
    </citation>
    <scope>NUCLEOTIDE SEQUENCE</scope>
    <source>
        <strain evidence="3">Z-1702</strain>
    </source>
</reference>
<organism evidence="3 4">
    <name type="scientific">Natronogracilivirga saccharolytica</name>
    <dbReference type="NCBI Taxonomy" id="2812953"/>
    <lineage>
        <taxon>Bacteria</taxon>
        <taxon>Pseudomonadati</taxon>
        <taxon>Balneolota</taxon>
        <taxon>Balneolia</taxon>
        <taxon>Balneolales</taxon>
        <taxon>Cyclonatronaceae</taxon>
        <taxon>Natronogracilivirga</taxon>
    </lineage>
</organism>
<dbReference type="RefSeq" id="WP_210512987.1">
    <property type="nucleotide sequence ID" value="NZ_JAFIDN010000011.1"/>
</dbReference>
<dbReference type="InterPro" id="IPR036165">
    <property type="entry name" value="YefM-like_sf"/>
</dbReference>
<dbReference type="AlphaFoldDB" id="A0A8J7RMA0"/>
<evidence type="ECO:0000313" key="3">
    <source>
        <dbReference type="EMBL" id="MBP3193530.1"/>
    </source>
</evidence>
<comment type="similarity">
    <text evidence="1">Belongs to the phD/YefM antitoxin family.</text>
</comment>
<feature type="region of interest" description="Disordered" evidence="2">
    <location>
        <begin position="49"/>
        <end position="72"/>
    </location>
</feature>
<comment type="caution">
    <text evidence="3">The sequence shown here is derived from an EMBL/GenBank/DDBJ whole genome shotgun (WGS) entry which is preliminary data.</text>
</comment>
<accession>A0A8J7RMA0</accession>
<evidence type="ECO:0000313" key="4">
    <source>
        <dbReference type="Proteomes" id="UP000673975"/>
    </source>
</evidence>
<dbReference type="SUPFAM" id="SSF143120">
    <property type="entry name" value="YefM-like"/>
    <property type="match status" value="1"/>
</dbReference>
<protein>
    <recommendedName>
        <fullName evidence="5">Antitoxin</fullName>
    </recommendedName>
</protein>
<proteinExistence type="inferred from homology"/>
<evidence type="ECO:0008006" key="5">
    <source>
        <dbReference type="Google" id="ProtNLM"/>
    </source>
</evidence>